<dbReference type="SUPFAM" id="SSF50978">
    <property type="entry name" value="WD40 repeat-like"/>
    <property type="match status" value="1"/>
</dbReference>
<protein>
    <recommendedName>
        <fullName evidence="7">WD40 repeat-like protein</fullName>
    </recommendedName>
</protein>
<dbReference type="GO" id="GO:0000127">
    <property type="term" value="C:transcription factor TFIIIC complex"/>
    <property type="evidence" value="ECO:0007669"/>
    <property type="project" value="TreeGrafter"/>
</dbReference>
<feature type="compositionally biased region" description="Polar residues" evidence="4">
    <location>
        <begin position="693"/>
        <end position="717"/>
    </location>
</feature>
<proteinExistence type="predicted"/>
<feature type="compositionally biased region" description="Low complexity" evidence="4">
    <location>
        <begin position="32"/>
        <end position="46"/>
    </location>
</feature>
<evidence type="ECO:0000256" key="4">
    <source>
        <dbReference type="SAM" id="MobiDB-lite"/>
    </source>
</evidence>
<feature type="region of interest" description="Disordered" evidence="4">
    <location>
        <begin position="1"/>
        <end position="20"/>
    </location>
</feature>
<reference evidence="5 6" key="1">
    <citation type="journal article" date="2016" name="Nat. Commun.">
        <title>Ectomycorrhizal ecology is imprinted in the genome of the dominant symbiotic fungus Cenococcum geophilum.</title>
        <authorList>
            <consortium name="DOE Joint Genome Institute"/>
            <person name="Peter M."/>
            <person name="Kohler A."/>
            <person name="Ohm R.A."/>
            <person name="Kuo A."/>
            <person name="Krutzmann J."/>
            <person name="Morin E."/>
            <person name="Arend M."/>
            <person name="Barry K.W."/>
            <person name="Binder M."/>
            <person name="Choi C."/>
            <person name="Clum A."/>
            <person name="Copeland A."/>
            <person name="Grisel N."/>
            <person name="Haridas S."/>
            <person name="Kipfer T."/>
            <person name="LaButti K."/>
            <person name="Lindquist E."/>
            <person name="Lipzen A."/>
            <person name="Maire R."/>
            <person name="Meier B."/>
            <person name="Mihaltcheva S."/>
            <person name="Molinier V."/>
            <person name="Murat C."/>
            <person name="Poggeler S."/>
            <person name="Quandt C.A."/>
            <person name="Sperisen C."/>
            <person name="Tritt A."/>
            <person name="Tisserant E."/>
            <person name="Crous P.W."/>
            <person name="Henrissat B."/>
            <person name="Nehls U."/>
            <person name="Egli S."/>
            <person name="Spatafora J.W."/>
            <person name="Grigoriev I.V."/>
            <person name="Martin F.M."/>
        </authorList>
    </citation>
    <scope>NUCLEOTIDE SEQUENCE [LARGE SCALE GENOMIC DNA]</scope>
    <source>
        <strain evidence="5 6">CBS 459.81</strain>
    </source>
</reference>
<evidence type="ECO:0000256" key="1">
    <source>
        <dbReference type="ARBA" id="ARBA00004123"/>
    </source>
</evidence>
<dbReference type="PANTHER" id="PTHR15052">
    <property type="entry name" value="RNA POLYMERASE III TRANSCRIPTION INITIATION FACTOR COMPLEX SUBUNIT"/>
    <property type="match status" value="1"/>
</dbReference>
<feature type="compositionally biased region" description="Low complexity" evidence="4">
    <location>
        <begin position="821"/>
        <end position="834"/>
    </location>
</feature>
<dbReference type="PANTHER" id="PTHR15052:SF2">
    <property type="entry name" value="GENERAL TRANSCRIPTION FACTOR 3C POLYPEPTIDE 2"/>
    <property type="match status" value="1"/>
</dbReference>
<feature type="region of interest" description="Disordered" evidence="4">
    <location>
        <begin position="29"/>
        <end position="95"/>
    </location>
</feature>
<keyword evidence="3" id="KW-0539">Nucleus</keyword>
<evidence type="ECO:0000313" key="5">
    <source>
        <dbReference type="EMBL" id="OCK83897.1"/>
    </source>
</evidence>
<keyword evidence="2" id="KW-0804">Transcription</keyword>
<dbReference type="InterPro" id="IPR015943">
    <property type="entry name" value="WD40/YVTN_repeat-like_dom_sf"/>
</dbReference>
<dbReference type="InterPro" id="IPR036322">
    <property type="entry name" value="WD40_repeat_dom_sf"/>
</dbReference>
<dbReference type="EMBL" id="KV744850">
    <property type="protein sequence ID" value="OCK83897.1"/>
    <property type="molecule type" value="Genomic_DNA"/>
</dbReference>
<organism evidence="5 6">
    <name type="scientific">Lepidopterella palustris CBS 459.81</name>
    <dbReference type="NCBI Taxonomy" id="1314670"/>
    <lineage>
        <taxon>Eukaryota</taxon>
        <taxon>Fungi</taxon>
        <taxon>Dikarya</taxon>
        <taxon>Ascomycota</taxon>
        <taxon>Pezizomycotina</taxon>
        <taxon>Dothideomycetes</taxon>
        <taxon>Pleosporomycetidae</taxon>
        <taxon>Mytilinidiales</taxon>
        <taxon>Argynnaceae</taxon>
        <taxon>Lepidopterella</taxon>
    </lineage>
</organism>
<dbReference type="InterPro" id="IPR052416">
    <property type="entry name" value="GTF3C_component"/>
</dbReference>
<evidence type="ECO:0000313" key="6">
    <source>
        <dbReference type="Proteomes" id="UP000250266"/>
    </source>
</evidence>
<sequence length="845" mass="94240">MEQVRRSCRARTTNNTYVNDPFAGLEDVLYASSDSGSTESSPPLSEAGEEEFQAAVDPDAPVEDEEENDEDDEEEDEALLDSETDEPKRNAARTNTDDAIYDFELDEAAPKELRNATRKATSRRVVLAASRRALLATSAHVNRMPQSQFLKEQWSQDADVRSRAISEYHTRGAKELRLISTFGPSKEDIEPILKVREKLQWDPTLPTRHANKHGVGGMAPTFYLSENERKREIEQTKKWYSKQGAQGIFETKQQTDWLSIQDGVKYMPEPDYHNLLMGPYGHQRLYTLKTGEGMALAESFIDDGDHINNTGSIKPQRPGWILYLGSRIQQLQWLPNEIGAKQYLAVSVLQKNTKGRTSRPFHNPKSPAFSAQRPFPTSIQIWAFRSLNNGTVDTKQPPTLDLVICTDWGSVKQFKWCPVPMSDSISLESTKTIHLGLLAGVWDDGKIRVLDVSYPESPTNSTQYLHIKEAAFEAQPPNTVCACVTWLSGTSIAAGTANGSVAIWNLTTVLPNPAPNPNPRPWFYHTLNGGYILNIVSAYPSHPHFLATNCVDGYVRLTDLRAPHLDTVLSSRSRIFAVALAWLEHLQCFILPDEHYYVRALPIRRFYMHLSFMRANSQAVALACSPVHGSVLAGCVDGAVWAGSPVRKMFDAKMEAWQQVWFGHEWRRGKRERYGADESTRDNEEANDGETIDPQSTATTSETADVSAHQAPTSESTGLLVKQAPDPSILRKPLSRIMDGYKPLVSDLSQRMNGPNVEEIDARYTTIYEEETAITQLAWNPNLRFGGWAAAGVGCGLLRIEDIAVDGEAAQDDVLAEHLRSSSAVPSSSRASPSQPDMDFFNVRQ</sequence>
<evidence type="ECO:0008006" key="7">
    <source>
        <dbReference type="Google" id="ProtNLM"/>
    </source>
</evidence>
<feature type="compositionally biased region" description="Basic and acidic residues" evidence="4">
    <location>
        <begin position="672"/>
        <end position="684"/>
    </location>
</feature>
<dbReference type="OrthoDB" id="4703at2759"/>
<dbReference type="GO" id="GO:0006383">
    <property type="term" value="P:transcription by RNA polymerase III"/>
    <property type="evidence" value="ECO:0007669"/>
    <property type="project" value="TreeGrafter"/>
</dbReference>
<comment type="subcellular location">
    <subcellularLocation>
        <location evidence="1">Nucleus</location>
    </subcellularLocation>
</comment>
<dbReference type="AlphaFoldDB" id="A0A8E2JIT4"/>
<evidence type="ECO:0000256" key="3">
    <source>
        <dbReference type="ARBA" id="ARBA00023242"/>
    </source>
</evidence>
<name>A0A8E2JIT4_9PEZI</name>
<dbReference type="Proteomes" id="UP000250266">
    <property type="component" value="Unassembled WGS sequence"/>
</dbReference>
<feature type="region of interest" description="Disordered" evidence="4">
    <location>
        <begin position="820"/>
        <end position="845"/>
    </location>
</feature>
<gene>
    <name evidence="5" type="ORF">K432DRAFT_390032</name>
</gene>
<dbReference type="GO" id="GO:0005634">
    <property type="term" value="C:nucleus"/>
    <property type="evidence" value="ECO:0007669"/>
    <property type="project" value="UniProtKB-SubCell"/>
</dbReference>
<evidence type="ECO:0000256" key="2">
    <source>
        <dbReference type="ARBA" id="ARBA00023163"/>
    </source>
</evidence>
<feature type="region of interest" description="Disordered" evidence="4">
    <location>
        <begin position="672"/>
        <end position="723"/>
    </location>
</feature>
<keyword evidence="6" id="KW-1185">Reference proteome</keyword>
<accession>A0A8E2JIT4</accession>
<dbReference type="Gene3D" id="2.130.10.10">
    <property type="entry name" value="YVTN repeat-like/Quinoprotein amine dehydrogenase"/>
    <property type="match status" value="1"/>
</dbReference>
<feature type="compositionally biased region" description="Acidic residues" evidence="4">
    <location>
        <begin position="60"/>
        <end position="84"/>
    </location>
</feature>